<sequence>MPALPHHHPDHQRSMTMKATQYATSADPEVITTIEENELSRRAWIDDTKAWFDKTILTSIPGAKLFLFSTRTAIRLSGIVTSDEKKPAGWKFCWRSRSRFEPRKDNPLRATWDARRWQAASIPGLPVVLTSSVSGELQSWLRMYPCPFISSGAAWLDLGHMPDPDSPHFGPQWTEVRASQAMAAKEALKDAS</sequence>
<dbReference type="RefSeq" id="YP_009596907.1">
    <property type="nucleotide sequence ID" value="NC_041892.1"/>
</dbReference>
<keyword evidence="2" id="KW-1185">Reference proteome</keyword>
<dbReference type="Proteomes" id="UP000223820">
    <property type="component" value="Segment"/>
</dbReference>
<reference evidence="1 2" key="1">
    <citation type="submission" date="2016-07" db="EMBL/GenBank/DDBJ databases">
        <authorList>
            <person name="Modlin R.L."/>
            <person name="Cheng L.S."/>
            <person name="Marinelli L.J."/>
            <person name="Grosset N."/>
            <person name="Gautier M."/>
            <person name="Fitz-Gibbon S."/>
            <person name="Pellegrini M."/>
            <person name="Bowman C.A."/>
            <person name="Russell D.A."/>
            <person name="Jacobs-Sera D."/>
            <person name="Hatfull G.F."/>
        </authorList>
    </citation>
    <scope>NUCLEOTIDE SEQUENCE [LARGE SCALE GENOMIC DNA]</scope>
</reference>
<protein>
    <submittedName>
        <fullName evidence="1">Uncharacterized protein</fullName>
    </submittedName>
</protein>
<dbReference type="KEGG" id="vg:40072507"/>
<evidence type="ECO:0000313" key="1">
    <source>
        <dbReference type="EMBL" id="AOT24336.1"/>
    </source>
</evidence>
<organism evidence="1 2">
    <name type="scientific">Propionibacterium phage B3</name>
    <dbReference type="NCBI Taxonomy" id="1897533"/>
    <lineage>
        <taxon>Viruses</taxon>
        <taxon>Duplodnaviria</taxon>
        <taxon>Heunggongvirae</taxon>
        <taxon>Uroviricota</taxon>
        <taxon>Caudoviricetes</taxon>
        <taxon>Anatolevirus</taxon>
        <taxon>Anatolevirus B3</taxon>
    </lineage>
</organism>
<dbReference type="GeneID" id="40072507"/>
<dbReference type="OrthoDB" id="10096at10239"/>
<gene>
    <name evidence="1" type="primary">43</name>
    <name evidence="1" type="ORF">B3_43</name>
</gene>
<accession>A0A1D8ETL5</accession>
<evidence type="ECO:0000313" key="2">
    <source>
        <dbReference type="Proteomes" id="UP000223820"/>
    </source>
</evidence>
<proteinExistence type="predicted"/>
<dbReference type="EMBL" id="KX620749">
    <property type="protein sequence ID" value="AOT24336.1"/>
    <property type="molecule type" value="Genomic_DNA"/>
</dbReference>
<name>A0A1D8ETL5_9CAUD</name>